<feature type="compositionally biased region" description="Polar residues" evidence="1">
    <location>
        <begin position="125"/>
        <end position="141"/>
    </location>
</feature>
<proteinExistence type="predicted"/>
<feature type="region of interest" description="Disordered" evidence="1">
    <location>
        <begin position="124"/>
        <end position="153"/>
    </location>
</feature>
<comment type="caution">
    <text evidence="2">The sequence shown here is derived from an EMBL/GenBank/DDBJ whole genome shotgun (WGS) entry which is preliminary data.</text>
</comment>
<evidence type="ECO:0000313" key="3">
    <source>
        <dbReference type="Proteomes" id="UP000887013"/>
    </source>
</evidence>
<dbReference type="PANTHER" id="PTHR38681:SF1">
    <property type="entry name" value="RETROVIRUS-RELATED POL POLYPROTEIN FROM TRANSPOSON 412-LIKE PROTEIN"/>
    <property type="match status" value="1"/>
</dbReference>
<evidence type="ECO:0000313" key="2">
    <source>
        <dbReference type="EMBL" id="GFT79589.1"/>
    </source>
</evidence>
<dbReference type="OrthoDB" id="6433583at2759"/>
<dbReference type="EMBL" id="BMAW01118417">
    <property type="protein sequence ID" value="GFT79589.1"/>
    <property type="molecule type" value="Genomic_DNA"/>
</dbReference>
<gene>
    <name evidence="2" type="primary">AVEN_64592_1</name>
    <name evidence="2" type="ORF">NPIL_69821</name>
</gene>
<keyword evidence="3" id="KW-1185">Reference proteome</keyword>
<reference evidence="2" key="1">
    <citation type="submission" date="2020-08" db="EMBL/GenBank/DDBJ databases">
        <title>Multicomponent nature underlies the extraordinary mechanical properties of spider dragline silk.</title>
        <authorList>
            <person name="Kono N."/>
            <person name="Nakamura H."/>
            <person name="Mori M."/>
            <person name="Yoshida Y."/>
            <person name="Ohtoshi R."/>
            <person name="Malay A.D."/>
            <person name="Moran D.A.P."/>
            <person name="Tomita M."/>
            <person name="Numata K."/>
            <person name="Arakawa K."/>
        </authorList>
    </citation>
    <scope>NUCLEOTIDE SEQUENCE</scope>
</reference>
<protein>
    <submittedName>
        <fullName evidence="2">Uncharacterized protein</fullName>
    </submittedName>
</protein>
<sequence>MVYGSNIRLPGEFFDPPSIQIDPETFVTKLQIFMEELKPTKSSPPRNQKIFVHTDLQNCSHVFVRVDRENKELELPYEGPFTVTDRNEKYFTLLVKGKPLNISVDRLKPVHLLETDSIHDKPTFSCKQSDENSATNDSNLLSDDKPAVTRYGRQIKKPVRFQD</sequence>
<name>A0A8X6PMS9_NEPPI</name>
<accession>A0A8X6PMS9</accession>
<dbReference type="AlphaFoldDB" id="A0A8X6PMS9"/>
<dbReference type="PANTHER" id="PTHR38681">
    <property type="entry name" value="RETROVIRUS-RELATED POL POLYPROTEIN FROM TRANSPOSON 412-LIKE PROTEIN-RELATED"/>
    <property type="match status" value="1"/>
</dbReference>
<organism evidence="2 3">
    <name type="scientific">Nephila pilipes</name>
    <name type="common">Giant wood spider</name>
    <name type="synonym">Nephila maculata</name>
    <dbReference type="NCBI Taxonomy" id="299642"/>
    <lineage>
        <taxon>Eukaryota</taxon>
        <taxon>Metazoa</taxon>
        <taxon>Ecdysozoa</taxon>
        <taxon>Arthropoda</taxon>
        <taxon>Chelicerata</taxon>
        <taxon>Arachnida</taxon>
        <taxon>Araneae</taxon>
        <taxon>Araneomorphae</taxon>
        <taxon>Entelegynae</taxon>
        <taxon>Araneoidea</taxon>
        <taxon>Nephilidae</taxon>
        <taxon>Nephila</taxon>
    </lineage>
</organism>
<dbReference type="Proteomes" id="UP000887013">
    <property type="component" value="Unassembled WGS sequence"/>
</dbReference>
<evidence type="ECO:0000256" key="1">
    <source>
        <dbReference type="SAM" id="MobiDB-lite"/>
    </source>
</evidence>